<proteinExistence type="predicted"/>
<dbReference type="CDD" id="cd11527">
    <property type="entry name" value="NTP-PPase_dUTPase"/>
    <property type="match status" value="1"/>
</dbReference>
<keyword evidence="2" id="KW-1185">Reference proteome</keyword>
<reference evidence="1 2" key="1">
    <citation type="submission" date="2021-06" db="EMBL/GenBank/DDBJ databases">
        <title>Bacillus sp. RD4P76, an endophyte from a halophyte.</title>
        <authorList>
            <person name="Sun J.-Q."/>
        </authorList>
    </citation>
    <scope>NUCLEOTIDE SEQUENCE [LARGE SCALE GENOMIC DNA]</scope>
    <source>
        <strain evidence="1 2">CGMCC 1.15917</strain>
    </source>
</reference>
<comment type="caution">
    <text evidence="1">The sequence shown here is derived from an EMBL/GenBank/DDBJ whole genome shotgun (WGS) entry which is preliminary data.</text>
</comment>
<dbReference type="Proteomes" id="UP000784880">
    <property type="component" value="Unassembled WGS sequence"/>
</dbReference>
<dbReference type="InterPro" id="IPR014871">
    <property type="entry name" value="dUTPase/dCTP_pyrophosphatase"/>
</dbReference>
<accession>A0ABS6JPR9</accession>
<organism evidence="1 2">
    <name type="scientific">Evansella tamaricis</name>
    <dbReference type="NCBI Taxonomy" id="2069301"/>
    <lineage>
        <taxon>Bacteria</taxon>
        <taxon>Bacillati</taxon>
        <taxon>Bacillota</taxon>
        <taxon>Bacilli</taxon>
        <taxon>Bacillales</taxon>
        <taxon>Bacillaceae</taxon>
        <taxon>Evansella</taxon>
    </lineage>
</organism>
<dbReference type="PIRSF" id="PIRSF030140">
    <property type="entry name" value="UCP030140"/>
    <property type="match status" value="1"/>
</dbReference>
<dbReference type="EMBL" id="JAHQCS010000172">
    <property type="protein sequence ID" value="MBU9714308.1"/>
    <property type="molecule type" value="Genomic_DNA"/>
</dbReference>
<gene>
    <name evidence="1" type="ORF">KS419_21440</name>
</gene>
<evidence type="ECO:0000313" key="1">
    <source>
        <dbReference type="EMBL" id="MBU9714308.1"/>
    </source>
</evidence>
<dbReference type="InterPro" id="IPR016947">
    <property type="entry name" value="UCP030140"/>
</dbReference>
<dbReference type="Pfam" id="PF08761">
    <property type="entry name" value="dUTPase_2"/>
    <property type="match status" value="1"/>
</dbReference>
<evidence type="ECO:0000313" key="2">
    <source>
        <dbReference type="Proteomes" id="UP000784880"/>
    </source>
</evidence>
<name>A0ABS6JPR9_9BACI</name>
<sequence>MDFSLLFNMQRELDAYIESRHGLEGENLLRRKLLAFHVELAELANETRCFKFWSEKEPSEDKVILEEYVDGIHFMLSIGLELNLDNEIMNYPRGEKQFGKNLVPFFEEVMNAVTRLQYDGGRMEYLNLCLAYLNLGCALGFSSEQIMEAYMKKNSVNYDRQNDGY</sequence>
<protein>
    <submittedName>
        <fullName evidence="1">dUTP diphosphatase</fullName>
    </submittedName>
</protein>